<organism evidence="1 2">
    <name type="scientific">Dreissena polymorpha</name>
    <name type="common">Zebra mussel</name>
    <name type="synonym">Mytilus polymorpha</name>
    <dbReference type="NCBI Taxonomy" id="45954"/>
    <lineage>
        <taxon>Eukaryota</taxon>
        <taxon>Metazoa</taxon>
        <taxon>Spiralia</taxon>
        <taxon>Lophotrochozoa</taxon>
        <taxon>Mollusca</taxon>
        <taxon>Bivalvia</taxon>
        <taxon>Autobranchia</taxon>
        <taxon>Heteroconchia</taxon>
        <taxon>Euheterodonta</taxon>
        <taxon>Imparidentia</taxon>
        <taxon>Neoheterodontei</taxon>
        <taxon>Myida</taxon>
        <taxon>Dreissenoidea</taxon>
        <taxon>Dreissenidae</taxon>
        <taxon>Dreissena</taxon>
    </lineage>
</organism>
<name>A0A9D4RKM5_DREPO</name>
<evidence type="ECO:0000313" key="1">
    <source>
        <dbReference type="EMBL" id="KAH3871904.1"/>
    </source>
</evidence>
<dbReference type="InterPro" id="IPR001611">
    <property type="entry name" value="Leu-rich_rpt"/>
</dbReference>
<reference evidence="1" key="1">
    <citation type="journal article" date="2019" name="bioRxiv">
        <title>The Genome of the Zebra Mussel, Dreissena polymorpha: A Resource for Invasive Species Research.</title>
        <authorList>
            <person name="McCartney M.A."/>
            <person name="Auch B."/>
            <person name="Kono T."/>
            <person name="Mallez S."/>
            <person name="Zhang Y."/>
            <person name="Obille A."/>
            <person name="Becker A."/>
            <person name="Abrahante J.E."/>
            <person name="Garbe J."/>
            <person name="Badalamenti J.P."/>
            <person name="Herman A."/>
            <person name="Mangelson H."/>
            <person name="Liachko I."/>
            <person name="Sullivan S."/>
            <person name="Sone E.D."/>
            <person name="Koren S."/>
            <person name="Silverstein K.A.T."/>
            <person name="Beckman K.B."/>
            <person name="Gohl D.M."/>
        </authorList>
    </citation>
    <scope>NUCLEOTIDE SEQUENCE</scope>
    <source>
        <strain evidence="1">Duluth1</strain>
        <tissue evidence="1">Whole animal</tissue>
    </source>
</reference>
<keyword evidence="2" id="KW-1185">Reference proteome</keyword>
<dbReference type="SUPFAM" id="SSF52058">
    <property type="entry name" value="L domain-like"/>
    <property type="match status" value="1"/>
</dbReference>
<reference evidence="1" key="2">
    <citation type="submission" date="2020-11" db="EMBL/GenBank/DDBJ databases">
        <authorList>
            <person name="McCartney M.A."/>
            <person name="Auch B."/>
            <person name="Kono T."/>
            <person name="Mallez S."/>
            <person name="Becker A."/>
            <person name="Gohl D.M."/>
            <person name="Silverstein K.A.T."/>
            <person name="Koren S."/>
            <person name="Bechman K.B."/>
            <person name="Herman A."/>
            <person name="Abrahante J.E."/>
            <person name="Garbe J."/>
        </authorList>
    </citation>
    <scope>NUCLEOTIDE SEQUENCE</scope>
    <source>
        <strain evidence="1">Duluth1</strain>
        <tissue evidence="1">Whole animal</tissue>
    </source>
</reference>
<dbReference type="Gene3D" id="3.80.10.10">
    <property type="entry name" value="Ribonuclease Inhibitor"/>
    <property type="match status" value="1"/>
</dbReference>
<dbReference type="EMBL" id="JAIWYP010000002">
    <property type="protein sequence ID" value="KAH3871904.1"/>
    <property type="molecule type" value="Genomic_DNA"/>
</dbReference>
<dbReference type="InterPro" id="IPR032675">
    <property type="entry name" value="LRR_dom_sf"/>
</dbReference>
<evidence type="ECO:0000313" key="2">
    <source>
        <dbReference type="Proteomes" id="UP000828390"/>
    </source>
</evidence>
<gene>
    <name evidence="1" type="ORF">DPMN_035119</name>
</gene>
<proteinExistence type="predicted"/>
<dbReference type="AlphaFoldDB" id="A0A9D4RKM5"/>
<dbReference type="Proteomes" id="UP000828390">
    <property type="component" value="Unassembled WGS sequence"/>
</dbReference>
<comment type="caution">
    <text evidence="1">The sequence shown here is derived from an EMBL/GenBank/DDBJ whole genome shotgun (WGS) entry which is preliminary data.</text>
</comment>
<sequence>MLAVLISDVDLSKNDLLRIPEPLYKVSSLKHLNLSDNQISELSLLIGNDLQLSRKKH</sequence>
<protein>
    <submittedName>
        <fullName evidence="1">Uncharacterized protein</fullName>
    </submittedName>
</protein>
<accession>A0A9D4RKM5</accession>
<dbReference type="Pfam" id="PF00560">
    <property type="entry name" value="LRR_1"/>
    <property type="match status" value="1"/>
</dbReference>
<dbReference type="PROSITE" id="PS51450">
    <property type="entry name" value="LRR"/>
    <property type="match status" value="1"/>
</dbReference>